<evidence type="ECO:0000256" key="5">
    <source>
        <dbReference type="ARBA" id="ARBA00023204"/>
    </source>
</evidence>
<keyword evidence="2 7" id="KW-0255">Endonuclease</keyword>
<protein>
    <submittedName>
        <fullName evidence="7">DNA mismatch endonuclease Vsr</fullName>
    </submittedName>
</protein>
<keyword evidence="3" id="KW-0227">DNA damage</keyword>
<evidence type="ECO:0000256" key="6">
    <source>
        <dbReference type="ARBA" id="ARBA00029466"/>
    </source>
</evidence>
<keyword evidence="4" id="KW-0378">Hydrolase</keyword>
<evidence type="ECO:0000256" key="4">
    <source>
        <dbReference type="ARBA" id="ARBA00022801"/>
    </source>
</evidence>
<comment type="caution">
    <text evidence="7">The sequence shown here is derived from an EMBL/GenBank/DDBJ whole genome shotgun (WGS) entry which is preliminary data.</text>
</comment>
<dbReference type="NCBIfam" id="TIGR00632">
    <property type="entry name" value="vsr"/>
    <property type="match status" value="1"/>
</dbReference>
<keyword evidence="8" id="KW-1185">Reference proteome</keyword>
<dbReference type="Gene3D" id="3.40.960.10">
    <property type="entry name" value="VSR Endonuclease"/>
    <property type="match status" value="1"/>
</dbReference>
<dbReference type="RefSeq" id="WP_133357840.1">
    <property type="nucleotide sequence ID" value="NZ_SMUV01000027.1"/>
</dbReference>
<dbReference type="CDD" id="cd00221">
    <property type="entry name" value="Vsr"/>
    <property type="match status" value="1"/>
</dbReference>
<name>A0A4R5VH25_9RHOB</name>
<comment type="similarity">
    <text evidence="6">Belongs to the Vsr family.</text>
</comment>
<dbReference type="EMBL" id="SMUV01000027">
    <property type="protein sequence ID" value="TDK53346.1"/>
    <property type="molecule type" value="Genomic_DNA"/>
</dbReference>
<reference evidence="7 8" key="1">
    <citation type="submission" date="2019-03" db="EMBL/GenBank/DDBJ databases">
        <title>Ruegeria lutea sp. nov., a novel strain, isolated from marine sediment, the Masan Bay, South Korea.</title>
        <authorList>
            <person name="Kim J."/>
            <person name="Kim D.-Y."/>
            <person name="Lee S.-S."/>
        </authorList>
    </citation>
    <scope>NUCLEOTIDE SEQUENCE [LARGE SCALE GENOMIC DNA]</scope>
    <source>
        <strain evidence="7 8">318-1</strain>
    </source>
</reference>
<accession>A0A4R5VH25</accession>
<keyword evidence="5" id="KW-0234">DNA repair</keyword>
<dbReference type="InterPro" id="IPR011335">
    <property type="entry name" value="Restrct_endonuc-II-like"/>
</dbReference>
<dbReference type="GO" id="GO:0004519">
    <property type="term" value="F:endonuclease activity"/>
    <property type="evidence" value="ECO:0007669"/>
    <property type="project" value="UniProtKB-KW"/>
</dbReference>
<dbReference type="InterPro" id="IPR004603">
    <property type="entry name" value="DNA_mismatch_endonuc_vsr"/>
</dbReference>
<dbReference type="OrthoDB" id="9801520at2"/>
<evidence type="ECO:0000313" key="8">
    <source>
        <dbReference type="Proteomes" id="UP000295301"/>
    </source>
</evidence>
<organism evidence="7 8">
    <name type="scientific">Antarcticimicrobium luteum</name>
    <dbReference type="NCBI Taxonomy" id="2547397"/>
    <lineage>
        <taxon>Bacteria</taxon>
        <taxon>Pseudomonadati</taxon>
        <taxon>Pseudomonadota</taxon>
        <taxon>Alphaproteobacteria</taxon>
        <taxon>Rhodobacterales</taxon>
        <taxon>Paracoccaceae</taxon>
        <taxon>Antarcticimicrobium</taxon>
    </lineage>
</organism>
<evidence type="ECO:0000256" key="3">
    <source>
        <dbReference type="ARBA" id="ARBA00022763"/>
    </source>
</evidence>
<evidence type="ECO:0000256" key="2">
    <source>
        <dbReference type="ARBA" id="ARBA00022759"/>
    </source>
</evidence>
<dbReference type="SUPFAM" id="SSF52980">
    <property type="entry name" value="Restriction endonuclease-like"/>
    <property type="match status" value="1"/>
</dbReference>
<proteinExistence type="inferred from homology"/>
<keyword evidence="1" id="KW-0540">Nuclease</keyword>
<dbReference type="AlphaFoldDB" id="A0A4R5VH25"/>
<evidence type="ECO:0000313" key="7">
    <source>
        <dbReference type="EMBL" id="TDK53346.1"/>
    </source>
</evidence>
<evidence type="ECO:0000256" key="1">
    <source>
        <dbReference type="ARBA" id="ARBA00022722"/>
    </source>
</evidence>
<dbReference type="GO" id="GO:0016787">
    <property type="term" value="F:hydrolase activity"/>
    <property type="evidence" value="ECO:0007669"/>
    <property type="project" value="UniProtKB-KW"/>
</dbReference>
<sequence length="156" mass="17768">MADIVSAETRSKMMASIRRRDTKPEIMVRKELHAAGFRFRLDVRTLPGSPDIVLSKWRTVIFVHGCFWHRHAGCAYASTPATRPEFWQAKFAANVMRDLRNEEALLEQGWKVAVVWECGLSPRVRDGTIKGLVAFIRRPASPPIRSSFPETPPRPI</sequence>
<dbReference type="Proteomes" id="UP000295301">
    <property type="component" value="Unassembled WGS sequence"/>
</dbReference>
<dbReference type="GO" id="GO:0006298">
    <property type="term" value="P:mismatch repair"/>
    <property type="evidence" value="ECO:0007669"/>
    <property type="project" value="InterPro"/>
</dbReference>
<dbReference type="Pfam" id="PF03852">
    <property type="entry name" value="Vsr"/>
    <property type="match status" value="1"/>
</dbReference>
<gene>
    <name evidence="7" type="primary">vsr</name>
    <name evidence="7" type="ORF">E1832_00630</name>
</gene>